<evidence type="ECO:0000313" key="2">
    <source>
        <dbReference type="EMBL" id="CAB4122551.1"/>
    </source>
</evidence>
<reference evidence="2" key="1">
    <citation type="submission" date="2020-04" db="EMBL/GenBank/DDBJ databases">
        <authorList>
            <person name="Chiriac C."/>
            <person name="Salcher M."/>
            <person name="Ghai R."/>
            <person name="Kavagutti S V."/>
        </authorList>
    </citation>
    <scope>NUCLEOTIDE SEQUENCE</scope>
</reference>
<evidence type="ECO:0000256" key="1">
    <source>
        <dbReference type="SAM" id="MobiDB-lite"/>
    </source>
</evidence>
<organism evidence="2">
    <name type="scientific">uncultured Caudovirales phage</name>
    <dbReference type="NCBI Taxonomy" id="2100421"/>
    <lineage>
        <taxon>Viruses</taxon>
        <taxon>Duplodnaviria</taxon>
        <taxon>Heunggongvirae</taxon>
        <taxon>Uroviricota</taxon>
        <taxon>Caudoviricetes</taxon>
        <taxon>Peduoviridae</taxon>
        <taxon>Maltschvirus</taxon>
        <taxon>Maltschvirus maltsch</taxon>
    </lineage>
</organism>
<feature type="region of interest" description="Disordered" evidence="1">
    <location>
        <begin position="613"/>
        <end position="663"/>
    </location>
</feature>
<gene>
    <name evidence="2" type="ORF">UFOVP37_27</name>
</gene>
<protein>
    <submittedName>
        <fullName evidence="2">Uncharacterized protein</fullName>
    </submittedName>
</protein>
<name>A0A6J5KLC4_9CAUD</name>
<sequence>MADPYVGAARAALGQGLGMGWGDEGEAWLRSKLGGVPYEQALKQIRQEYAQYSKEYPVTSTAAEFAGGVAPAVGMMFVPGAQPAGAAQMGASTMGALAKLAALGGATGAVSGAGSAEEGGRLSGAATGGTLGTILGVGTPVVMRGTTGAARWLRDRIAPSEAAISQRAGEKMTQAMRESNLTPQQIEQMMAKDRAMGVPGVVANTDAAMADLAEAVAQRTGKGTRNVEKTLTQQKTGARERTYQQVRKGLNPGNYYADEERLVKELRNKAGDVYENAYAHGDVDDPRIVEALKNPRFQEFFNKARSIAETEGQAAKLRGEDASRFALPELYKPTGKFTDSGAEILELTKLPDVRTLDYIKRGIDATIDSGFKGQGMSTAEASALRSLRKEFVNAIDENVPAYKAARQSYAGDMEVIDAMRAGMNDFNKLDHEQVIKMVSGMGDAEKDAFRTGVARHLYSTVMDPSTNFNAANRIINSPETVAKLQPLFDSPSQFRLFQTAMERESQLFHQANKILGGSQTAKRGAMRESLDEGPGVGDAISAAVTGGGFGSTLANITLKSLRNKTITPQVADKLSDMLMAKDPSEVAAVVKFLEEHAAGQAPRAVRGTAAERGAVMGSTSTVWPAPQEDQPIPEQPNIDADISAQPAPGISSIEADIEAAGRK</sequence>
<accession>A0A6J5KLC4</accession>
<proteinExistence type="predicted"/>
<dbReference type="EMBL" id="LR796163">
    <property type="protein sequence ID" value="CAB4122551.1"/>
    <property type="molecule type" value="Genomic_DNA"/>
</dbReference>